<dbReference type="SUPFAM" id="SSF57840">
    <property type="entry name" value="Ribosomal protein L36"/>
    <property type="match status" value="1"/>
</dbReference>
<evidence type="ECO:0000256" key="7">
    <source>
        <dbReference type="RuleBase" id="RU000570"/>
    </source>
</evidence>
<organism evidence="8 9">
    <name type="scientific">Petromyzon marinus</name>
    <name type="common">Sea lamprey</name>
    <dbReference type="NCBI Taxonomy" id="7757"/>
    <lineage>
        <taxon>Eukaryota</taxon>
        <taxon>Metazoa</taxon>
        <taxon>Chordata</taxon>
        <taxon>Craniata</taxon>
        <taxon>Vertebrata</taxon>
        <taxon>Cyclostomata</taxon>
        <taxon>Hyperoartia</taxon>
        <taxon>Petromyzontiformes</taxon>
        <taxon>Petromyzontidae</taxon>
        <taxon>Petromyzon</taxon>
    </lineage>
</organism>
<comment type="subcellular location">
    <subcellularLocation>
        <location evidence="1">Mitochondrion</location>
    </subcellularLocation>
</comment>
<dbReference type="AlphaFoldDB" id="A0AAJ7U6G8"/>
<evidence type="ECO:0000256" key="6">
    <source>
        <dbReference type="ARBA" id="ARBA00023274"/>
    </source>
</evidence>
<evidence type="ECO:0000256" key="5">
    <source>
        <dbReference type="ARBA" id="ARBA00023128"/>
    </source>
</evidence>
<sequence length="120" mass="13648">MTSSPHAVATSETPCRFLRSLPDHSHMAYVGIIRSLRSLVPSLGMTAALRSPAPWVPWARFPPPLLTPLASSPPAFMQPVAGFKMRCVLRLRCKDCYFVRRRGHMCVICKTHPRHKQRKW</sequence>
<dbReference type="GO" id="GO:0006412">
    <property type="term" value="P:translation"/>
    <property type="evidence" value="ECO:0007669"/>
    <property type="project" value="InterPro"/>
</dbReference>
<dbReference type="KEGG" id="pmrn:116954267"/>
<keyword evidence="8" id="KW-1185">Reference proteome</keyword>
<evidence type="ECO:0000313" key="9">
    <source>
        <dbReference type="RefSeq" id="XP_032830743.1"/>
    </source>
</evidence>
<reference evidence="9" key="1">
    <citation type="submission" date="2025-08" db="UniProtKB">
        <authorList>
            <consortium name="RefSeq"/>
        </authorList>
    </citation>
    <scope>IDENTIFICATION</scope>
    <source>
        <tissue evidence="9">Sperm</tissue>
    </source>
</reference>
<proteinExistence type="inferred from homology"/>
<dbReference type="InterPro" id="IPR052143">
    <property type="entry name" value="Mitoribosomal_bL36m"/>
</dbReference>
<keyword evidence="6 7" id="KW-0687">Ribonucleoprotein</keyword>
<dbReference type="PANTHER" id="PTHR46909">
    <property type="entry name" value="39S RIBOSOMAL PROTEIN L36, MITOCHONDRIAL"/>
    <property type="match status" value="1"/>
</dbReference>
<dbReference type="NCBIfam" id="TIGR01022">
    <property type="entry name" value="rpmJ_bact"/>
    <property type="match status" value="1"/>
</dbReference>
<dbReference type="GO" id="GO:0003735">
    <property type="term" value="F:structural constituent of ribosome"/>
    <property type="evidence" value="ECO:0007669"/>
    <property type="project" value="InterPro"/>
</dbReference>
<dbReference type="RefSeq" id="XP_032830743.1">
    <property type="nucleotide sequence ID" value="XM_032974852.1"/>
</dbReference>
<evidence type="ECO:0000256" key="2">
    <source>
        <dbReference type="ARBA" id="ARBA00007645"/>
    </source>
</evidence>
<evidence type="ECO:0000313" key="8">
    <source>
        <dbReference type="Proteomes" id="UP001318040"/>
    </source>
</evidence>
<accession>A0AAJ7U6G8</accession>
<protein>
    <recommendedName>
        <fullName evidence="7">Ribosomal protein</fullName>
    </recommendedName>
</protein>
<evidence type="ECO:0000256" key="4">
    <source>
        <dbReference type="ARBA" id="ARBA00022980"/>
    </source>
</evidence>
<dbReference type="GeneID" id="116954267"/>
<name>A0AAJ7U6G8_PETMA</name>
<dbReference type="Proteomes" id="UP001318040">
    <property type="component" value="Chromosome 54"/>
</dbReference>
<keyword evidence="5" id="KW-0496">Mitochondrion</keyword>
<evidence type="ECO:0000256" key="3">
    <source>
        <dbReference type="ARBA" id="ARBA00022946"/>
    </source>
</evidence>
<dbReference type="PANTHER" id="PTHR46909:SF1">
    <property type="entry name" value="LARGE RIBOSOMAL SUBUNIT PROTEIN BL36M"/>
    <property type="match status" value="1"/>
</dbReference>
<dbReference type="GO" id="GO:0005762">
    <property type="term" value="C:mitochondrial large ribosomal subunit"/>
    <property type="evidence" value="ECO:0007669"/>
    <property type="project" value="TreeGrafter"/>
</dbReference>
<dbReference type="HAMAP" id="MF_00251">
    <property type="entry name" value="Ribosomal_bL36"/>
    <property type="match status" value="1"/>
</dbReference>
<keyword evidence="4 7" id="KW-0689">Ribosomal protein</keyword>
<dbReference type="Pfam" id="PF00444">
    <property type="entry name" value="Ribosomal_L36"/>
    <property type="match status" value="1"/>
</dbReference>
<comment type="similarity">
    <text evidence="2 7">Belongs to the bacterial ribosomal protein bL36 family.</text>
</comment>
<keyword evidence="3" id="KW-0809">Transit peptide</keyword>
<dbReference type="InterPro" id="IPR035977">
    <property type="entry name" value="Ribosomal_bL36_sp"/>
</dbReference>
<dbReference type="CTD" id="64979"/>
<evidence type="ECO:0000256" key="1">
    <source>
        <dbReference type="ARBA" id="ARBA00004173"/>
    </source>
</evidence>
<dbReference type="InterPro" id="IPR000473">
    <property type="entry name" value="Ribosomal_bL36"/>
</dbReference>
<gene>
    <name evidence="9" type="primary">MRPL36</name>
</gene>